<feature type="region of interest" description="Disordered" evidence="1">
    <location>
        <begin position="435"/>
        <end position="472"/>
    </location>
</feature>
<feature type="region of interest" description="Disordered" evidence="1">
    <location>
        <begin position="156"/>
        <end position="195"/>
    </location>
</feature>
<evidence type="ECO:0000313" key="3">
    <source>
        <dbReference type="Proteomes" id="UP000672032"/>
    </source>
</evidence>
<proteinExistence type="predicted"/>
<sequence length="870" mass="96260">MPAARKIRVASRKGKEREVVKKEDANSTLNDQNSALEESNRACPVSDAVTSVSAPIPSGSGPAPSGSNPAPSVYKLANLKLTIGKRQPSWQGAGERTNSVISGPNSALEESNRISPPVKKQRILLRTTSSRRGPVEHDRFADFIVDQLDATLLKSKSSVDSSTADSTLEESNTAPPPAKKQRISLRTTSSRCGPVEQRKNVDSIVDQLNATTFIKFNSPVDSPVADSALEKANTAPAADSALKNSNTAPPPAKSQRISPRATPRSKNEAVEHGENINSIVDHPNGTVTKSNPSVDSPAAKTGEVSGRTARMLRRGGSNPEEDVKFATHSPGDALNKSDLGSLYWKITHYFSEDQIDFLVSMLRKIPREVTIKSYIHQLRESIMSKESQSEWQKVSGDRFVDSGKYWKDEYEKEHERVEQLESLVVRLQRRFESGPMIPQKASTAGSDEDEIPSGHHNSARHASRDRSMNTIPADNNEMRTHVLEDNDDQTMIFALLSQVTEKRQSLCETENTSMLQTNGTPTLCLELMGLTRAAIYKCNRKFLHVRKGNGNNKATKFLLYLVNEIAESYKNCVDTITEQYKTIAGRETISKSGLTLSLCFFFRWVLDRIADLCTANAKVPNNSSQSAPQQVETSTEDNEPILIGLLSNLLLDILLRVDWKQSNGFHKQVFDGVLSIILEKVGQLMSVTLFGECVTDSTKPGNITFRKVSKQRSLTEFRWVSKYLIRLLRVVLKVQKEKNMGGPTEELVKASYKKIRNTLINGMIGTKLSGLAIPKIVAEEPLDVPELKSLDTYGPEWTIQSVYLLVGIVDDEDEVEHGVEVQQAAQHGAEVQHEVEAQHEVQQAVQHGVEVQHEVQQAARQHGVEAQHKV</sequence>
<name>A0A8A3PR77_9HELO</name>
<feature type="compositionally biased region" description="Basic residues" evidence="1">
    <location>
        <begin position="1"/>
        <end position="12"/>
    </location>
</feature>
<feature type="compositionally biased region" description="Polar residues" evidence="1">
    <location>
        <begin position="26"/>
        <end position="37"/>
    </location>
</feature>
<feature type="compositionally biased region" description="Polar residues" evidence="1">
    <location>
        <begin position="285"/>
        <end position="294"/>
    </location>
</feature>
<organism evidence="2 3">
    <name type="scientific">Monilinia vaccinii-corymbosi</name>
    <dbReference type="NCBI Taxonomy" id="61207"/>
    <lineage>
        <taxon>Eukaryota</taxon>
        <taxon>Fungi</taxon>
        <taxon>Dikarya</taxon>
        <taxon>Ascomycota</taxon>
        <taxon>Pezizomycotina</taxon>
        <taxon>Leotiomycetes</taxon>
        <taxon>Helotiales</taxon>
        <taxon>Sclerotiniaceae</taxon>
        <taxon>Monilinia</taxon>
    </lineage>
</organism>
<reference evidence="2" key="1">
    <citation type="submission" date="2020-10" db="EMBL/GenBank/DDBJ databases">
        <title>Genome Sequence of Monilinia vaccinii-corymbosi Sheds Light on Mummy Berry Disease Infection of Blueberry and Mating Type.</title>
        <authorList>
            <person name="Yow A.G."/>
            <person name="Zhang Y."/>
            <person name="Bansal K."/>
            <person name="Eacker S.M."/>
            <person name="Sullivan S."/>
            <person name="Liachko I."/>
            <person name="Cubeta M.A."/>
            <person name="Rollins J.A."/>
            <person name="Ashrafi H."/>
        </authorList>
    </citation>
    <scope>NUCLEOTIDE SEQUENCE</scope>
    <source>
        <strain evidence="2">RL-1</strain>
    </source>
</reference>
<dbReference type="AlphaFoldDB" id="A0A8A3PR77"/>
<feature type="compositionally biased region" description="Low complexity" evidence="1">
    <location>
        <begin position="156"/>
        <end position="166"/>
    </location>
</feature>
<feature type="region of interest" description="Disordered" evidence="1">
    <location>
        <begin position="87"/>
        <end position="115"/>
    </location>
</feature>
<feature type="compositionally biased region" description="Basic and acidic residues" evidence="1">
    <location>
        <begin position="13"/>
        <end position="25"/>
    </location>
</feature>
<evidence type="ECO:0000313" key="2">
    <source>
        <dbReference type="EMBL" id="QSZ37379.1"/>
    </source>
</evidence>
<dbReference type="EMBL" id="CP063412">
    <property type="protein sequence ID" value="QSZ37379.1"/>
    <property type="molecule type" value="Genomic_DNA"/>
</dbReference>
<feature type="region of interest" description="Disordered" evidence="1">
    <location>
        <begin position="232"/>
        <end position="329"/>
    </location>
</feature>
<gene>
    <name evidence="2" type="ORF">DSL72_009477</name>
</gene>
<protein>
    <submittedName>
        <fullName evidence="2">Uncharacterized protein</fullName>
    </submittedName>
</protein>
<feature type="compositionally biased region" description="Basic and acidic residues" evidence="1">
    <location>
        <begin position="265"/>
        <end position="274"/>
    </location>
</feature>
<feature type="region of interest" description="Disordered" evidence="1">
    <location>
        <begin position="1"/>
        <end position="69"/>
    </location>
</feature>
<feature type="compositionally biased region" description="Low complexity" evidence="1">
    <location>
        <begin position="53"/>
        <end position="69"/>
    </location>
</feature>
<feature type="compositionally biased region" description="Polar residues" evidence="1">
    <location>
        <begin position="96"/>
        <end position="109"/>
    </location>
</feature>
<dbReference type="OrthoDB" id="202825at2759"/>
<accession>A0A8A3PR77</accession>
<keyword evidence="3" id="KW-1185">Reference proteome</keyword>
<dbReference type="Proteomes" id="UP000672032">
    <property type="component" value="Chromosome 8"/>
</dbReference>
<evidence type="ECO:0000256" key="1">
    <source>
        <dbReference type="SAM" id="MobiDB-lite"/>
    </source>
</evidence>